<keyword evidence="2" id="KW-1185">Reference proteome</keyword>
<evidence type="ECO:0000313" key="2">
    <source>
        <dbReference type="Proteomes" id="UP000828390"/>
    </source>
</evidence>
<organism evidence="1 2">
    <name type="scientific">Dreissena polymorpha</name>
    <name type="common">Zebra mussel</name>
    <name type="synonym">Mytilus polymorpha</name>
    <dbReference type="NCBI Taxonomy" id="45954"/>
    <lineage>
        <taxon>Eukaryota</taxon>
        <taxon>Metazoa</taxon>
        <taxon>Spiralia</taxon>
        <taxon>Lophotrochozoa</taxon>
        <taxon>Mollusca</taxon>
        <taxon>Bivalvia</taxon>
        <taxon>Autobranchia</taxon>
        <taxon>Heteroconchia</taxon>
        <taxon>Euheterodonta</taxon>
        <taxon>Imparidentia</taxon>
        <taxon>Neoheterodontei</taxon>
        <taxon>Myida</taxon>
        <taxon>Dreissenoidea</taxon>
        <taxon>Dreissenidae</taxon>
        <taxon>Dreissena</taxon>
    </lineage>
</organism>
<reference evidence="1" key="1">
    <citation type="journal article" date="2019" name="bioRxiv">
        <title>The Genome of the Zebra Mussel, Dreissena polymorpha: A Resource for Invasive Species Research.</title>
        <authorList>
            <person name="McCartney M.A."/>
            <person name="Auch B."/>
            <person name="Kono T."/>
            <person name="Mallez S."/>
            <person name="Zhang Y."/>
            <person name="Obille A."/>
            <person name="Becker A."/>
            <person name="Abrahante J.E."/>
            <person name="Garbe J."/>
            <person name="Badalamenti J.P."/>
            <person name="Herman A."/>
            <person name="Mangelson H."/>
            <person name="Liachko I."/>
            <person name="Sullivan S."/>
            <person name="Sone E.D."/>
            <person name="Koren S."/>
            <person name="Silverstein K.A.T."/>
            <person name="Beckman K.B."/>
            <person name="Gohl D.M."/>
        </authorList>
    </citation>
    <scope>NUCLEOTIDE SEQUENCE</scope>
    <source>
        <strain evidence="1">Duluth1</strain>
        <tissue evidence="1">Whole animal</tissue>
    </source>
</reference>
<reference evidence="1" key="2">
    <citation type="submission" date="2020-11" db="EMBL/GenBank/DDBJ databases">
        <authorList>
            <person name="McCartney M.A."/>
            <person name="Auch B."/>
            <person name="Kono T."/>
            <person name="Mallez S."/>
            <person name="Becker A."/>
            <person name="Gohl D.M."/>
            <person name="Silverstein K.A.T."/>
            <person name="Koren S."/>
            <person name="Bechman K.B."/>
            <person name="Herman A."/>
            <person name="Abrahante J.E."/>
            <person name="Garbe J."/>
        </authorList>
    </citation>
    <scope>NUCLEOTIDE SEQUENCE</scope>
    <source>
        <strain evidence="1">Duluth1</strain>
        <tissue evidence="1">Whole animal</tissue>
    </source>
</reference>
<dbReference type="Proteomes" id="UP000828390">
    <property type="component" value="Unassembled WGS sequence"/>
</dbReference>
<dbReference type="EMBL" id="JAIWYP010000009">
    <property type="protein sequence ID" value="KAH3774835.1"/>
    <property type="molecule type" value="Genomic_DNA"/>
</dbReference>
<comment type="caution">
    <text evidence="1">The sequence shown here is derived from an EMBL/GenBank/DDBJ whole genome shotgun (WGS) entry which is preliminary data.</text>
</comment>
<dbReference type="AlphaFoldDB" id="A0A9D4E958"/>
<proteinExistence type="predicted"/>
<name>A0A9D4E958_DREPO</name>
<protein>
    <submittedName>
        <fullName evidence="1">Uncharacterized protein</fullName>
    </submittedName>
</protein>
<evidence type="ECO:0000313" key="1">
    <source>
        <dbReference type="EMBL" id="KAH3774835.1"/>
    </source>
</evidence>
<sequence length="57" mass="6584">MSVEKSLLSSQYSNILEKLLVVHSILKWKWNGNESSFLILDHQNVAWSWLEPAINVS</sequence>
<gene>
    <name evidence="1" type="ORF">DPMN_176228</name>
</gene>
<accession>A0A9D4E958</accession>